<evidence type="ECO:0000313" key="4">
    <source>
        <dbReference type="Proteomes" id="UP000193218"/>
    </source>
</evidence>
<evidence type="ECO:0000256" key="1">
    <source>
        <dbReference type="SAM" id="MobiDB-lite"/>
    </source>
</evidence>
<feature type="transmembrane region" description="Helical" evidence="2">
    <location>
        <begin position="307"/>
        <end position="326"/>
    </location>
</feature>
<accession>A0A1Y1UCC4</accession>
<keyword evidence="2" id="KW-0812">Transmembrane</keyword>
<evidence type="ECO:0008006" key="5">
    <source>
        <dbReference type="Google" id="ProtNLM"/>
    </source>
</evidence>
<keyword evidence="2" id="KW-0472">Membrane</keyword>
<feature type="transmembrane region" description="Helical" evidence="2">
    <location>
        <begin position="338"/>
        <end position="356"/>
    </location>
</feature>
<feature type="compositionally biased region" description="Polar residues" evidence="1">
    <location>
        <begin position="218"/>
        <end position="230"/>
    </location>
</feature>
<evidence type="ECO:0000256" key="2">
    <source>
        <dbReference type="SAM" id="Phobius"/>
    </source>
</evidence>
<keyword evidence="2" id="KW-1133">Transmembrane helix</keyword>
<dbReference type="Proteomes" id="UP000193218">
    <property type="component" value="Unassembled WGS sequence"/>
</dbReference>
<sequence>MSTRSSGSSPQLTVHSHTSPTSFFTPTNIRFSDLSSDPSERTPTSEWNSRKARKGRYASRPATVRYITTKDGARGSRLEGYGTMIAQELNGRIKHEESKLKPNLKMDISWWVAVAFTFGSAVWVVNGYVEWFPLFRPNLDNQTVSRTAAALAFIGGTVFEIGSYLMVVEALDRGREINFGTAIGQLLHHRRHVDQEKDAEHHKLIQDHVLHHRERHSSSTTLSHAVNTDGGTEKNGKQSKVKPWIWWGPPMWHDMGYCAAVIQFFGATVFWIATITGLPGVIPGFAAGGGSIAIIDVFFWTPQVVGGTGFIISSTLLMLEVQGSWWRIKPLDIGWHVGFWNLIGSIGFTLCGALGFSSKSGVVYESDLATFWGSWAFLIGSCFQVWESIWREAEPEPDTKKG</sequence>
<keyword evidence="4" id="KW-1185">Reference proteome</keyword>
<feature type="transmembrane region" description="Helical" evidence="2">
    <location>
        <begin position="368"/>
        <end position="386"/>
    </location>
</feature>
<feature type="compositionally biased region" description="Polar residues" evidence="1">
    <location>
        <begin position="1"/>
        <end position="14"/>
    </location>
</feature>
<feature type="transmembrane region" description="Helical" evidence="2">
    <location>
        <begin position="108"/>
        <end position="129"/>
    </location>
</feature>
<dbReference type="EMBL" id="NBSH01000012">
    <property type="protein sequence ID" value="ORX35146.1"/>
    <property type="molecule type" value="Genomic_DNA"/>
</dbReference>
<feature type="region of interest" description="Disordered" evidence="1">
    <location>
        <begin position="1"/>
        <end position="56"/>
    </location>
</feature>
<evidence type="ECO:0000313" key="3">
    <source>
        <dbReference type="EMBL" id="ORX35146.1"/>
    </source>
</evidence>
<dbReference type="AlphaFoldDB" id="A0A1Y1UCC4"/>
<feature type="compositionally biased region" description="Low complexity" evidence="1">
    <location>
        <begin position="15"/>
        <end position="27"/>
    </location>
</feature>
<organism evidence="3 4">
    <name type="scientific">Kockovaella imperatae</name>
    <dbReference type="NCBI Taxonomy" id="4999"/>
    <lineage>
        <taxon>Eukaryota</taxon>
        <taxon>Fungi</taxon>
        <taxon>Dikarya</taxon>
        <taxon>Basidiomycota</taxon>
        <taxon>Agaricomycotina</taxon>
        <taxon>Tremellomycetes</taxon>
        <taxon>Tremellales</taxon>
        <taxon>Cuniculitremaceae</taxon>
        <taxon>Kockovaella</taxon>
    </lineage>
</organism>
<protein>
    <recommendedName>
        <fullName evidence="5">Integral membrane protein</fullName>
    </recommendedName>
</protein>
<dbReference type="RefSeq" id="XP_021869362.1">
    <property type="nucleotide sequence ID" value="XM_022016696.1"/>
</dbReference>
<dbReference type="InParanoid" id="A0A1Y1UCC4"/>
<comment type="caution">
    <text evidence="3">The sequence shown here is derived from an EMBL/GenBank/DDBJ whole genome shotgun (WGS) entry which is preliminary data.</text>
</comment>
<feature type="region of interest" description="Disordered" evidence="1">
    <location>
        <begin position="214"/>
        <end position="237"/>
    </location>
</feature>
<reference evidence="3 4" key="1">
    <citation type="submission" date="2017-03" db="EMBL/GenBank/DDBJ databases">
        <title>Widespread Adenine N6-methylation of Active Genes in Fungi.</title>
        <authorList>
            <consortium name="DOE Joint Genome Institute"/>
            <person name="Mondo S.J."/>
            <person name="Dannebaum R.O."/>
            <person name="Kuo R.C."/>
            <person name="Louie K.B."/>
            <person name="Bewick A.J."/>
            <person name="Labutti K."/>
            <person name="Haridas S."/>
            <person name="Kuo A."/>
            <person name="Salamov A."/>
            <person name="Ahrendt S.R."/>
            <person name="Lau R."/>
            <person name="Bowen B.P."/>
            <person name="Lipzen A."/>
            <person name="Sullivan W."/>
            <person name="Andreopoulos W.B."/>
            <person name="Clum A."/>
            <person name="Lindquist E."/>
            <person name="Daum C."/>
            <person name="Northen T.R."/>
            <person name="Ramamoorthy G."/>
            <person name="Schmitz R.J."/>
            <person name="Gryganskyi A."/>
            <person name="Culley D."/>
            <person name="Magnuson J."/>
            <person name="James T.Y."/>
            <person name="O'Malley M.A."/>
            <person name="Stajich J.E."/>
            <person name="Spatafora J.W."/>
            <person name="Visel A."/>
            <person name="Grigoriev I.V."/>
        </authorList>
    </citation>
    <scope>NUCLEOTIDE SEQUENCE [LARGE SCALE GENOMIC DNA]</scope>
    <source>
        <strain evidence="3 4">NRRL Y-17943</strain>
    </source>
</reference>
<feature type="transmembrane region" description="Helical" evidence="2">
    <location>
        <begin position="149"/>
        <end position="168"/>
    </location>
</feature>
<gene>
    <name evidence="3" type="ORF">BD324DRAFT_634045</name>
</gene>
<feature type="compositionally biased region" description="Polar residues" evidence="1">
    <location>
        <begin position="28"/>
        <end position="47"/>
    </location>
</feature>
<dbReference type="STRING" id="4999.A0A1Y1UCC4"/>
<proteinExistence type="predicted"/>
<name>A0A1Y1UCC4_9TREE</name>
<feature type="transmembrane region" description="Helical" evidence="2">
    <location>
        <begin position="255"/>
        <end position="275"/>
    </location>
</feature>
<dbReference type="GeneID" id="33558505"/>
<dbReference type="OrthoDB" id="2603at2759"/>